<dbReference type="InterPro" id="IPR000073">
    <property type="entry name" value="AB_hydrolase_1"/>
</dbReference>
<dbReference type="STRING" id="709881.SAMN04489832_3648"/>
<dbReference type="Pfam" id="PF12697">
    <property type="entry name" value="Abhydrolase_6"/>
    <property type="match status" value="1"/>
</dbReference>
<dbReference type="GO" id="GO:0016020">
    <property type="term" value="C:membrane"/>
    <property type="evidence" value="ECO:0007669"/>
    <property type="project" value="TreeGrafter"/>
</dbReference>
<dbReference type="InterPro" id="IPR029058">
    <property type="entry name" value="AB_hydrolase_fold"/>
</dbReference>
<evidence type="ECO:0000313" key="3">
    <source>
        <dbReference type="Proteomes" id="UP000185124"/>
    </source>
</evidence>
<keyword evidence="2" id="KW-0378">Hydrolase</keyword>
<dbReference type="InterPro" id="IPR050266">
    <property type="entry name" value="AB_hydrolase_sf"/>
</dbReference>
<evidence type="ECO:0000259" key="1">
    <source>
        <dbReference type="Pfam" id="PF12697"/>
    </source>
</evidence>
<dbReference type="InterPro" id="IPR000639">
    <property type="entry name" value="Epox_hydrolase-like"/>
</dbReference>
<feature type="domain" description="AB hydrolase-1" evidence="1">
    <location>
        <begin position="57"/>
        <end position="372"/>
    </location>
</feature>
<dbReference type="PRINTS" id="PR00412">
    <property type="entry name" value="EPOXHYDRLASE"/>
</dbReference>
<sequence>MLGAPTLGALPGWLSGTWTGADRRGSMPRMETEQRTVTANGITQAVRVAGPPDGTPVLLIHGNCSSAPFWEPLVRRLPPTLRVVAPDLRGYGASETAPVNATRGLRDFSDDVAALLDDPALFGAADARPVVVGHSLGGGVAMRLLVDHPHRVGALLLAAPVSPYGFGGTRDLAGTPTTPDFAGTGAGTANPDFVARLTAGDRGTDAPTSPRAVLRATYVADPVSLGSDEELLLDSLLSTATGDDNYPGTAASSENWPGMAPGERGVLNALAPTWFRLADELVAVADKPPVTWVRGDADVIVSDTSLFDLAYLGSLGVVPGWPGEAECPPQPMVGQTRAVLERYAAAGGAYHEVVLPGCGHSPHLERPAEFVAELLALTTVPAS</sequence>
<keyword evidence="3" id="KW-1185">Reference proteome</keyword>
<gene>
    <name evidence="2" type="ORF">SAMN04489832_3648</name>
</gene>
<dbReference type="Proteomes" id="UP000185124">
    <property type="component" value="Unassembled WGS sequence"/>
</dbReference>
<dbReference type="PRINTS" id="PR00111">
    <property type="entry name" value="ABHYDROLASE"/>
</dbReference>
<dbReference type="SUPFAM" id="SSF53474">
    <property type="entry name" value="alpha/beta-Hydrolases"/>
    <property type="match status" value="1"/>
</dbReference>
<dbReference type="EMBL" id="FSQT01000002">
    <property type="protein sequence ID" value="SIN17062.1"/>
    <property type="molecule type" value="Genomic_DNA"/>
</dbReference>
<organism evidence="2 3">
    <name type="scientific">Micromonospora cremea</name>
    <dbReference type="NCBI Taxonomy" id="709881"/>
    <lineage>
        <taxon>Bacteria</taxon>
        <taxon>Bacillati</taxon>
        <taxon>Actinomycetota</taxon>
        <taxon>Actinomycetes</taxon>
        <taxon>Micromonosporales</taxon>
        <taxon>Micromonosporaceae</taxon>
        <taxon>Micromonospora</taxon>
    </lineage>
</organism>
<dbReference type="PANTHER" id="PTHR43798">
    <property type="entry name" value="MONOACYLGLYCEROL LIPASE"/>
    <property type="match status" value="1"/>
</dbReference>
<dbReference type="AlphaFoldDB" id="A0A1N5Z599"/>
<proteinExistence type="predicted"/>
<dbReference type="Gene3D" id="3.40.50.1820">
    <property type="entry name" value="alpha/beta hydrolase"/>
    <property type="match status" value="1"/>
</dbReference>
<dbReference type="GO" id="GO:0016787">
    <property type="term" value="F:hydrolase activity"/>
    <property type="evidence" value="ECO:0007669"/>
    <property type="project" value="UniProtKB-KW"/>
</dbReference>
<reference evidence="3" key="1">
    <citation type="submission" date="2016-12" db="EMBL/GenBank/DDBJ databases">
        <authorList>
            <person name="Varghese N."/>
            <person name="Submissions S."/>
        </authorList>
    </citation>
    <scope>NUCLEOTIDE SEQUENCE [LARGE SCALE GENOMIC DNA]</scope>
    <source>
        <strain evidence="3">DSM 45599</strain>
    </source>
</reference>
<evidence type="ECO:0000313" key="2">
    <source>
        <dbReference type="EMBL" id="SIN17062.1"/>
    </source>
</evidence>
<protein>
    <submittedName>
        <fullName evidence="2">Alpha/beta hydrolase family protein</fullName>
    </submittedName>
</protein>
<accession>A0A1N5Z599</accession>
<dbReference type="PANTHER" id="PTHR43798:SF33">
    <property type="entry name" value="HYDROLASE, PUTATIVE (AFU_ORTHOLOGUE AFUA_2G14860)-RELATED"/>
    <property type="match status" value="1"/>
</dbReference>
<name>A0A1N5Z599_9ACTN</name>